<reference evidence="1 2" key="1">
    <citation type="submission" date="2023-03" db="EMBL/GenBank/DDBJ databases">
        <title>Genome sequence of Lichtheimia ornata CBS 291.66.</title>
        <authorList>
            <person name="Mohabir J.T."/>
            <person name="Shea T.P."/>
            <person name="Kurbessoian T."/>
            <person name="Berby B."/>
            <person name="Fontaine J."/>
            <person name="Livny J."/>
            <person name="Gnirke A."/>
            <person name="Stajich J.E."/>
            <person name="Cuomo C.A."/>
        </authorList>
    </citation>
    <scope>NUCLEOTIDE SEQUENCE [LARGE SCALE GENOMIC DNA]</scope>
    <source>
        <strain evidence="1">CBS 291.66</strain>
    </source>
</reference>
<proteinExistence type="predicted"/>
<gene>
    <name evidence="1" type="ORF">O0I10_002016</name>
</gene>
<sequence>MQRLSRTGLSARCICSRRQDRRYDGTFDTLVHEYADVFRNELPGLPPDRDIEHVIDTGDAQPINRHPFKMSPLELDELRRQLAELQTLGLIEPSNSPWGAPVLFVHQERWFNETLYRLSRSQCSDTSQCPSLTTN</sequence>
<evidence type="ECO:0008006" key="3">
    <source>
        <dbReference type="Google" id="ProtNLM"/>
    </source>
</evidence>
<dbReference type="PANTHER" id="PTHR15503:SF45">
    <property type="entry name" value="RNA-DIRECTED DNA POLYMERASE HOMOLOG"/>
    <property type="match status" value="1"/>
</dbReference>
<dbReference type="Gene3D" id="3.10.10.10">
    <property type="entry name" value="HIV Type 1 Reverse Transcriptase, subunit A, domain 1"/>
    <property type="match status" value="1"/>
</dbReference>
<accession>A0AAD7VAZ9</accession>
<dbReference type="InterPro" id="IPR043502">
    <property type="entry name" value="DNA/RNA_pol_sf"/>
</dbReference>
<dbReference type="GeneID" id="83209434"/>
<name>A0AAD7VAZ9_9FUNG</name>
<dbReference type="InterPro" id="IPR032567">
    <property type="entry name" value="RTL1-rel"/>
</dbReference>
<comment type="caution">
    <text evidence="1">The sequence shown here is derived from an EMBL/GenBank/DDBJ whole genome shotgun (WGS) entry which is preliminary data.</text>
</comment>
<dbReference type="AlphaFoldDB" id="A0AAD7VAZ9"/>
<protein>
    <recommendedName>
        <fullName evidence="3">Reverse transcriptase/retrotransposon-derived protein RNase H-like domain-containing protein</fullName>
    </recommendedName>
</protein>
<dbReference type="EMBL" id="JARTCD010000005">
    <property type="protein sequence ID" value="KAJ8662322.1"/>
    <property type="molecule type" value="Genomic_DNA"/>
</dbReference>
<organism evidence="1 2">
    <name type="scientific">Lichtheimia ornata</name>
    <dbReference type="NCBI Taxonomy" id="688661"/>
    <lineage>
        <taxon>Eukaryota</taxon>
        <taxon>Fungi</taxon>
        <taxon>Fungi incertae sedis</taxon>
        <taxon>Mucoromycota</taxon>
        <taxon>Mucoromycotina</taxon>
        <taxon>Mucoromycetes</taxon>
        <taxon>Mucorales</taxon>
        <taxon>Lichtheimiaceae</taxon>
        <taxon>Lichtheimia</taxon>
    </lineage>
</organism>
<keyword evidence="2" id="KW-1185">Reference proteome</keyword>
<dbReference type="SUPFAM" id="SSF56672">
    <property type="entry name" value="DNA/RNA polymerases"/>
    <property type="match status" value="1"/>
</dbReference>
<dbReference type="PANTHER" id="PTHR15503">
    <property type="entry name" value="LDOC1 RELATED"/>
    <property type="match status" value="1"/>
</dbReference>
<evidence type="ECO:0000313" key="2">
    <source>
        <dbReference type="Proteomes" id="UP001234581"/>
    </source>
</evidence>
<dbReference type="Proteomes" id="UP001234581">
    <property type="component" value="Unassembled WGS sequence"/>
</dbReference>
<evidence type="ECO:0000313" key="1">
    <source>
        <dbReference type="EMBL" id="KAJ8662322.1"/>
    </source>
</evidence>
<dbReference type="RefSeq" id="XP_058347235.1">
    <property type="nucleotide sequence ID" value="XM_058482104.1"/>
</dbReference>